<organism evidence="1 2">
    <name type="scientific">Bos mutus</name>
    <name type="common">wild yak</name>
    <dbReference type="NCBI Taxonomy" id="72004"/>
    <lineage>
        <taxon>Eukaryota</taxon>
        <taxon>Metazoa</taxon>
        <taxon>Chordata</taxon>
        <taxon>Craniata</taxon>
        <taxon>Vertebrata</taxon>
        <taxon>Euteleostomi</taxon>
        <taxon>Mammalia</taxon>
        <taxon>Eutheria</taxon>
        <taxon>Laurasiatheria</taxon>
        <taxon>Artiodactyla</taxon>
        <taxon>Ruminantia</taxon>
        <taxon>Pecora</taxon>
        <taxon>Bovidae</taxon>
        <taxon>Bovinae</taxon>
        <taxon>Bos</taxon>
    </lineage>
</organism>
<dbReference type="EMBL" id="VBQZ03000014">
    <property type="protein sequence ID" value="MXQ82910.1"/>
    <property type="molecule type" value="Genomic_DNA"/>
</dbReference>
<dbReference type="Proteomes" id="UP000322234">
    <property type="component" value="Unassembled WGS sequence"/>
</dbReference>
<sequence>MRQMAVNPGAVQSLGTCPWKADCLVEVAGLKGGLAGGSPGAQCFEERYKRETENLTFAAEVLSDGSEWIMFLSSL</sequence>
<evidence type="ECO:0000313" key="1">
    <source>
        <dbReference type="EMBL" id="MXQ82910.1"/>
    </source>
</evidence>
<gene>
    <name evidence="1" type="ORF">E5288_WYG022668</name>
</gene>
<accession>A0A6B0R059</accession>
<evidence type="ECO:0000313" key="2">
    <source>
        <dbReference type="Proteomes" id="UP000322234"/>
    </source>
</evidence>
<proteinExistence type="predicted"/>
<comment type="caution">
    <text evidence="1">The sequence shown here is derived from an EMBL/GenBank/DDBJ whole genome shotgun (WGS) entry which is preliminary data.</text>
</comment>
<keyword evidence="2" id="KW-1185">Reference proteome</keyword>
<reference evidence="1" key="1">
    <citation type="submission" date="2019-10" db="EMBL/GenBank/DDBJ databases">
        <title>The sequence and de novo assembly of the wild yak genome.</title>
        <authorList>
            <person name="Liu Y."/>
        </authorList>
    </citation>
    <scope>NUCLEOTIDE SEQUENCE [LARGE SCALE GENOMIC DNA]</scope>
    <source>
        <strain evidence="1">WY2019</strain>
    </source>
</reference>
<name>A0A6B0R059_9CETA</name>
<protein>
    <submittedName>
        <fullName evidence="1">Uncharacterized protein</fullName>
    </submittedName>
</protein>
<dbReference type="AlphaFoldDB" id="A0A6B0R059"/>